<keyword evidence="9" id="KW-1185">Reference proteome</keyword>
<dbReference type="InterPro" id="IPR040686">
    <property type="entry name" value="PurK_C"/>
</dbReference>
<dbReference type="Pfam" id="PF17769">
    <property type="entry name" value="PurK_C"/>
    <property type="match status" value="1"/>
</dbReference>
<feature type="domain" description="ATP-grasp" evidence="7">
    <location>
        <begin position="118"/>
        <end position="305"/>
    </location>
</feature>
<dbReference type="EC" id="6.3.4.18" evidence="5 6"/>
<dbReference type="PANTHER" id="PTHR11609">
    <property type="entry name" value="PURINE BIOSYNTHESIS PROTEIN 6/7, PUR6/7"/>
    <property type="match status" value="1"/>
</dbReference>
<keyword evidence="3 5" id="KW-0658">Purine biosynthesis</keyword>
<evidence type="ECO:0000256" key="1">
    <source>
        <dbReference type="ARBA" id="ARBA00022598"/>
    </source>
</evidence>
<dbReference type="FunFam" id="3.40.50.20:FF:000016">
    <property type="entry name" value="N5-carboxyaminoimidazole ribonucleotide synthase"/>
    <property type="match status" value="1"/>
</dbReference>
<dbReference type="Pfam" id="PF02222">
    <property type="entry name" value="ATP-grasp"/>
    <property type="match status" value="1"/>
</dbReference>
<comment type="function">
    <text evidence="5">Catalyzes the ATP-dependent conversion of 5-aminoimidazole ribonucleotide (AIR) and HCO(3)(-) to N5-carboxyaminoimidazole ribonucleotide (N5-CAIR).</text>
</comment>
<dbReference type="HAMAP" id="MF_01928">
    <property type="entry name" value="PurK"/>
    <property type="match status" value="1"/>
</dbReference>
<feature type="binding site" evidence="5">
    <location>
        <position position="154"/>
    </location>
    <ligand>
        <name>ATP</name>
        <dbReference type="ChEBI" id="CHEBI:30616"/>
    </ligand>
</feature>
<evidence type="ECO:0000313" key="9">
    <source>
        <dbReference type="Proteomes" id="UP000630923"/>
    </source>
</evidence>
<evidence type="ECO:0000256" key="6">
    <source>
        <dbReference type="RuleBase" id="RU361200"/>
    </source>
</evidence>
<feature type="binding site" evidence="5">
    <location>
        <begin position="275"/>
        <end position="276"/>
    </location>
    <ligand>
        <name>ATP</name>
        <dbReference type="ChEBI" id="CHEBI:30616"/>
    </ligand>
</feature>
<feature type="binding site" evidence="5">
    <location>
        <begin position="159"/>
        <end position="165"/>
    </location>
    <ligand>
        <name>ATP</name>
        <dbReference type="ChEBI" id="CHEBI:30616"/>
    </ligand>
</feature>
<accession>A0A919E559</accession>
<evidence type="ECO:0000256" key="3">
    <source>
        <dbReference type="ARBA" id="ARBA00022755"/>
    </source>
</evidence>
<dbReference type="FunFam" id="3.30.470.20:FF:000029">
    <property type="entry name" value="N5-carboxyaminoimidazole ribonucleotide synthase"/>
    <property type="match status" value="1"/>
</dbReference>
<dbReference type="Gene3D" id="3.30.1490.20">
    <property type="entry name" value="ATP-grasp fold, A domain"/>
    <property type="match status" value="1"/>
</dbReference>
<dbReference type="InterPro" id="IPR003135">
    <property type="entry name" value="ATP-grasp_carboxylate-amine"/>
</dbReference>
<dbReference type="GO" id="GO:0034028">
    <property type="term" value="F:5-(carboxyamino)imidazole ribonucleotide synthase activity"/>
    <property type="evidence" value="ECO:0007669"/>
    <property type="project" value="UniProtKB-UniRule"/>
</dbReference>
<dbReference type="SUPFAM" id="SSF56059">
    <property type="entry name" value="Glutathione synthetase ATP-binding domain-like"/>
    <property type="match status" value="1"/>
</dbReference>
<dbReference type="SUPFAM" id="SSF51246">
    <property type="entry name" value="Rudiment single hybrid motif"/>
    <property type="match status" value="1"/>
</dbReference>
<dbReference type="InterPro" id="IPR054350">
    <property type="entry name" value="PurT/PurK_preATP-grasp"/>
</dbReference>
<evidence type="ECO:0000256" key="5">
    <source>
        <dbReference type="HAMAP-Rule" id="MF_01928"/>
    </source>
</evidence>
<evidence type="ECO:0000259" key="7">
    <source>
        <dbReference type="PROSITE" id="PS50975"/>
    </source>
</evidence>
<comment type="catalytic activity">
    <reaction evidence="5 6">
        <text>5-amino-1-(5-phospho-beta-D-ribosyl)imidazole + hydrogencarbonate + ATP = 5-carboxyamino-1-(5-phospho-D-ribosyl)imidazole + ADP + phosphate + 2 H(+)</text>
        <dbReference type="Rhea" id="RHEA:19317"/>
        <dbReference type="ChEBI" id="CHEBI:15378"/>
        <dbReference type="ChEBI" id="CHEBI:17544"/>
        <dbReference type="ChEBI" id="CHEBI:30616"/>
        <dbReference type="ChEBI" id="CHEBI:43474"/>
        <dbReference type="ChEBI" id="CHEBI:58730"/>
        <dbReference type="ChEBI" id="CHEBI:137981"/>
        <dbReference type="ChEBI" id="CHEBI:456216"/>
        <dbReference type="EC" id="6.3.4.18"/>
    </reaction>
</comment>
<dbReference type="AlphaFoldDB" id="A0A919E559"/>
<dbReference type="InterPro" id="IPR016185">
    <property type="entry name" value="PreATP-grasp_dom_sf"/>
</dbReference>
<dbReference type="NCBIfam" id="NF004675">
    <property type="entry name" value="PRK06019.1-1"/>
    <property type="match status" value="1"/>
</dbReference>
<comment type="subunit">
    <text evidence="5 6">Homodimer.</text>
</comment>
<dbReference type="FunFam" id="3.30.1490.20:FF:000015">
    <property type="entry name" value="N5-carboxyaminoimidazole ribonucleotide synthase"/>
    <property type="match status" value="1"/>
</dbReference>
<dbReference type="InterPro" id="IPR013815">
    <property type="entry name" value="ATP_grasp_subdomain_1"/>
</dbReference>
<comment type="caution">
    <text evidence="8">The sequence shown here is derived from an EMBL/GenBank/DDBJ whole genome shotgun (WGS) entry which is preliminary data.</text>
</comment>
<dbReference type="Gene3D" id="3.30.470.20">
    <property type="entry name" value="ATP-grasp fold, B domain"/>
    <property type="match status" value="1"/>
</dbReference>
<reference evidence="8" key="2">
    <citation type="submission" date="2020-09" db="EMBL/GenBank/DDBJ databases">
        <authorList>
            <person name="Sun Q."/>
            <person name="Kim S."/>
        </authorList>
    </citation>
    <scope>NUCLEOTIDE SEQUENCE</scope>
    <source>
        <strain evidence="8">KCTC 42590</strain>
    </source>
</reference>
<dbReference type="NCBIfam" id="TIGR01161">
    <property type="entry name" value="purK"/>
    <property type="match status" value="1"/>
</dbReference>
<dbReference type="InterPro" id="IPR005875">
    <property type="entry name" value="PurK"/>
</dbReference>
<comment type="pathway">
    <text evidence="5 6">Purine metabolism; IMP biosynthesis via de novo pathway; 5-amino-1-(5-phospho-D-ribosyl)imidazole-4-carboxylate from 5-amino-1-(5-phospho-D-ribosyl)imidazole (N5-CAIR route): step 1/2.</text>
</comment>
<comment type="similarity">
    <text evidence="5 6">Belongs to the PurK/PurT family.</text>
</comment>
<dbReference type="GO" id="GO:0046872">
    <property type="term" value="F:metal ion binding"/>
    <property type="evidence" value="ECO:0007669"/>
    <property type="project" value="InterPro"/>
</dbReference>
<keyword evidence="1 5" id="KW-0436">Ligase</keyword>
<feature type="binding site" evidence="5">
    <location>
        <begin position="189"/>
        <end position="192"/>
    </location>
    <ligand>
        <name>ATP</name>
        <dbReference type="ChEBI" id="CHEBI:30616"/>
    </ligand>
</feature>
<dbReference type="NCBIfam" id="NF004679">
    <property type="entry name" value="PRK06019.1-5"/>
    <property type="match status" value="1"/>
</dbReference>
<feature type="binding site" evidence="5">
    <location>
        <position position="114"/>
    </location>
    <ligand>
        <name>ATP</name>
        <dbReference type="ChEBI" id="CHEBI:30616"/>
    </ligand>
</feature>
<proteinExistence type="inferred from homology"/>
<reference evidence="8" key="1">
    <citation type="journal article" date="2014" name="Int. J. Syst. Evol. Microbiol.">
        <title>Complete genome sequence of Corynebacterium casei LMG S-19264T (=DSM 44701T), isolated from a smear-ripened cheese.</title>
        <authorList>
            <consortium name="US DOE Joint Genome Institute (JGI-PGF)"/>
            <person name="Walter F."/>
            <person name="Albersmeier A."/>
            <person name="Kalinowski J."/>
            <person name="Ruckert C."/>
        </authorList>
    </citation>
    <scope>NUCLEOTIDE SEQUENCE</scope>
    <source>
        <strain evidence="8">KCTC 42590</strain>
    </source>
</reference>
<evidence type="ECO:0000256" key="4">
    <source>
        <dbReference type="ARBA" id="ARBA00022840"/>
    </source>
</evidence>
<gene>
    <name evidence="5 6 8" type="primary">purK</name>
    <name evidence="8" type="ORF">GCM10017044_13880</name>
</gene>
<dbReference type="Gene3D" id="3.40.50.20">
    <property type="match status" value="1"/>
</dbReference>
<dbReference type="PROSITE" id="PS50975">
    <property type="entry name" value="ATP_GRASP"/>
    <property type="match status" value="1"/>
</dbReference>
<dbReference type="NCBIfam" id="NF004676">
    <property type="entry name" value="PRK06019.1-2"/>
    <property type="match status" value="1"/>
</dbReference>
<dbReference type="EMBL" id="BNCI01000001">
    <property type="protein sequence ID" value="GHF20278.1"/>
    <property type="molecule type" value="Genomic_DNA"/>
</dbReference>
<dbReference type="Proteomes" id="UP000630923">
    <property type="component" value="Unassembled WGS sequence"/>
</dbReference>
<feature type="binding site" evidence="5">
    <location>
        <position position="220"/>
    </location>
    <ligand>
        <name>ATP</name>
        <dbReference type="ChEBI" id="CHEBI:30616"/>
    </ligand>
</feature>
<feature type="binding site" evidence="5">
    <location>
        <position position="197"/>
    </location>
    <ligand>
        <name>ATP</name>
        <dbReference type="ChEBI" id="CHEBI:30616"/>
    </ligand>
</feature>
<sequence>MNKMGAQNLTVIKPGGTIGILGGGQLGRMIAMAAARLGYKSHIYCPDRRSPAFQTAHQFTIAEYEDEESLEVFAKSVDVVTYEFENVPAQTADIVARHTLLRPGANALKVAQDRLVEKDFLNDSGVKTAPYAAFTTREELDVAIKTIGRPCVAKTRRFGYDGKGQMMIKARADIDNVLEVTAGAPAILEGFIKFDREISVIVARSESGDVAAFPVGENVHTDHILDTTKIPATLKPAIEAKAKVMATRIANALEYIGILTVEMFVVDATNEVIVNEIAPRVHNSGHWTIEGAVTSQFEQHVRAICGLPLGSPVAKGRVEMKNLLGEDILEYEKYLLDETAHFHHYGKLEPRKGRKMGHVTWVFENE</sequence>
<comment type="function">
    <text evidence="6">Catalyzes the ATP-dependent conversion of 5-aminoimidazole ribonucleotide (AIR) and HCO(3)- to N5-carboxyaminoimidazole ribonucleotide (N5-CAIR).</text>
</comment>
<dbReference type="SUPFAM" id="SSF52440">
    <property type="entry name" value="PreATP-grasp domain"/>
    <property type="match status" value="1"/>
</dbReference>
<dbReference type="InterPro" id="IPR011761">
    <property type="entry name" value="ATP-grasp"/>
</dbReference>
<name>A0A919E559_9PROT</name>
<dbReference type="GO" id="GO:0004638">
    <property type="term" value="F:phosphoribosylaminoimidazole carboxylase activity"/>
    <property type="evidence" value="ECO:0007669"/>
    <property type="project" value="InterPro"/>
</dbReference>
<dbReference type="PANTHER" id="PTHR11609:SF5">
    <property type="entry name" value="PHOSPHORIBOSYLAMINOIMIDAZOLE CARBOXYLASE"/>
    <property type="match status" value="1"/>
</dbReference>
<dbReference type="InterPro" id="IPR011054">
    <property type="entry name" value="Rudment_hybrid_motif"/>
</dbReference>
<dbReference type="GO" id="GO:0006189">
    <property type="term" value="P:'de novo' IMP biosynthetic process"/>
    <property type="evidence" value="ECO:0007669"/>
    <property type="project" value="UniProtKB-UniRule"/>
</dbReference>
<dbReference type="Pfam" id="PF22660">
    <property type="entry name" value="RS_preATP-grasp-like"/>
    <property type="match status" value="1"/>
</dbReference>
<evidence type="ECO:0000313" key="8">
    <source>
        <dbReference type="EMBL" id="GHF20278.1"/>
    </source>
</evidence>
<evidence type="ECO:0000256" key="2">
    <source>
        <dbReference type="ARBA" id="ARBA00022741"/>
    </source>
</evidence>
<protein>
    <recommendedName>
        <fullName evidence="5 6">N5-carboxyaminoimidazole ribonucleotide synthase</fullName>
        <shortName evidence="5 6">N5-CAIR synthase</shortName>
        <ecNumber evidence="5 6">6.3.4.18</ecNumber>
    </recommendedName>
    <alternativeName>
        <fullName evidence="5 6">5-(carboxyamino)imidazole ribonucleotide synthetase</fullName>
    </alternativeName>
</protein>
<dbReference type="GO" id="GO:0005829">
    <property type="term" value="C:cytosol"/>
    <property type="evidence" value="ECO:0007669"/>
    <property type="project" value="TreeGrafter"/>
</dbReference>
<organism evidence="8 9">
    <name type="scientific">Kordiimonas sediminis</name>
    <dbReference type="NCBI Taxonomy" id="1735581"/>
    <lineage>
        <taxon>Bacteria</taxon>
        <taxon>Pseudomonadati</taxon>
        <taxon>Pseudomonadota</taxon>
        <taxon>Alphaproteobacteria</taxon>
        <taxon>Kordiimonadales</taxon>
        <taxon>Kordiimonadaceae</taxon>
        <taxon>Kordiimonas</taxon>
    </lineage>
</organism>
<keyword evidence="2 5" id="KW-0547">Nucleotide-binding</keyword>
<dbReference type="GO" id="GO:0005524">
    <property type="term" value="F:ATP binding"/>
    <property type="evidence" value="ECO:0007669"/>
    <property type="project" value="UniProtKB-UniRule"/>
</dbReference>
<keyword evidence="4 5" id="KW-0067">ATP-binding</keyword>